<dbReference type="GO" id="GO:0015031">
    <property type="term" value="P:protein transport"/>
    <property type="evidence" value="ECO:0007669"/>
    <property type="project" value="UniProtKB-KW"/>
</dbReference>
<keyword evidence="6" id="KW-0812">Transmembrane</keyword>
<evidence type="ECO:0000256" key="9">
    <source>
        <dbReference type="ARBA" id="ARBA00023136"/>
    </source>
</evidence>
<dbReference type="InterPro" id="IPR037066">
    <property type="entry name" value="Plug_dom_sf"/>
</dbReference>
<dbReference type="PANTHER" id="PTHR33446:SF2">
    <property type="entry name" value="PROTEIN TONB"/>
    <property type="match status" value="1"/>
</dbReference>
<dbReference type="AlphaFoldDB" id="A0AAE3MD98"/>
<dbReference type="PANTHER" id="PTHR33446">
    <property type="entry name" value="PROTEIN TONB-RELATED"/>
    <property type="match status" value="1"/>
</dbReference>
<evidence type="ECO:0000256" key="5">
    <source>
        <dbReference type="ARBA" id="ARBA00022519"/>
    </source>
</evidence>
<keyword evidence="8" id="KW-1133">Transmembrane helix</keyword>
<dbReference type="InterPro" id="IPR006260">
    <property type="entry name" value="TonB/TolA_C"/>
</dbReference>
<evidence type="ECO:0000256" key="3">
    <source>
        <dbReference type="ARBA" id="ARBA00022448"/>
    </source>
</evidence>
<dbReference type="NCBIfam" id="TIGR01352">
    <property type="entry name" value="tonB_Cterm"/>
    <property type="match status" value="1"/>
</dbReference>
<dbReference type="RefSeq" id="WP_301198139.1">
    <property type="nucleotide sequence ID" value="NZ_JAPDPI010000006.1"/>
</dbReference>
<keyword evidence="10" id="KW-0732">Signal</keyword>
<dbReference type="InterPro" id="IPR051045">
    <property type="entry name" value="TonB-dependent_transducer"/>
</dbReference>
<dbReference type="GO" id="GO:0055085">
    <property type="term" value="P:transmembrane transport"/>
    <property type="evidence" value="ECO:0007669"/>
    <property type="project" value="InterPro"/>
</dbReference>
<dbReference type="InterPro" id="IPR037682">
    <property type="entry name" value="TonB_C"/>
</dbReference>
<evidence type="ECO:0000256" key="10">
    <source>
        <dbReference type="SAM" id="SignalP"/>
    </source>
</evidence>
<evidence type="ECO:0000256" key="4">
    <source>
        <dbReference type="ARBA" id="ARBA00022475"/>
    </source>
</evidence>
<evidence type="ECO:0000256" key="7">
    <source>
        <dbReference type="ARBA" id="ARBA00022927"/>
    </source>
</evidence>
<dbReference type="Gene3D" id="3.30.1150.10">
    <property type="match status" value="1"/>
</dbReference>
<feature type="domain" description="TonB C-terminal" evidence="11">
    <location>
        <begin position="53"/>
        <end position="149"/>
    </location>
</feature>
<dbReference type="PROSITE" id="PS52015">
    <property type="entry name" value="TONB_CTD"/>
    <property type="match status" value="1"/>
</dbReference>
<keyword evidence="3" id="KW-0813">Transport</keyword>
<comment type="subcellular location">
    <subcellularLocation>
        <location evidence="1">Cell inner membrane</location>
        <topology evidence="1">Single-pass membrane protein</topology>
        <orientation evidence="1">Periplasmic side</orientation>
    </subcellularLocation>
</comment>
<dbReference type="GO" id="GO:0031992">
    <property type="term" value="F:energy transducer activity"/>
    <property type="evidence" value="ECO:0007669"/>
    <property type="project" value="InterPro"/>
</dbReference>
<dbReference type="SUPFAM" id="SSF74653">
    <property type="entry name" value="TolA/TonB C-terminal domain"/>
    <property type="match status" value="1"/>
</dbReference>
<evidence type="ECO:0000256" key="1">
    <source>
        <dbReference type="ARBA" id="ARBA00004383"/>
    </source>
</evidence>
<dbReference type="GO" id="GO:0098797">
    <property type="term" value="C:plasma membrane protein complex"/>
    <property type="evidence" value="ECO:0007669"/>
    <property type="project" value="TreeGrafter"/>
</dbReference>
<keyword evidence="4" id="KW-1003">Cell membrane</keyword>
<evidence type="ECO:0000256" key="6">
    <source>
        <dbReference type="ARBA" id="ARBA00022692"/>
    </source>
</evidence>
<gene>
    <name evidence="12" type="ORF">OM074_04715</name>
</gene>
<dbReference type="Proteomes" id="UP001207408">
    <property type="component" value="Unassembled WGS sequence"/>
</dbReference>
<feature type="chain" id="PRO_5041938945" evidence="10">
    <location>
        <begin position="23"/>
        <end position="222"/>
    </location>
</feature>
<evidence type="ECO:0000259" key="11">
    <source>
        <dbReference type="PROSITE" id="PS52015"/>
    </source>
</evidence>
<dbReference type="GO" id="GO:0030288">
    <property type="term" value="C:outer membrane-bounded periplasmic space"/>
    <property type="evidence" value="ECO:0007669"/>
    <property type="project" value="InterPro"/>
</dbReference>
<reference evidence="12" key="1">
    <citation type="submission" date="2022-10" db="EMBL/GenBank/DDBJ databases">
        <authorList>
            <person name="Yu W.X."/>
        </authorList>
    </citation>
    <scope>NUCLEOTIDE SEQUENCE</scope>
    <source>
        <strain evidence="12">D04</strain>
    </source>
</reference>
<proteinExistence type="inferred from homology"/>
<keyword evidence="7" id="KW-0653">Protein transport</keyword>
<protein>
    <submittedName>
        <fullName evidence="12">Energy transducer TonB</fullName>
    </submittedName>
</protein>
<feature type="signal peptide" evidence="10">
    <location>
        <begin position="1"/>
        <end position="22"/>
    </location>
</feature>
<dbReference type="PRINTS" id="PR01374">
    <property type="entry name" value="TONBPROTEIN"/>
</dbReference>
<name>A0AAE3MD98_9BACT</name>
<keyword evidence="5" id="KW-0997">Cell inner membrane</keyword>
<evidence type="ECO:0000256" key="2">
    <source>
        <dbReference type="ARBA" id="ARBA00006555"/>
    </source>
</evidence>
<comment type="similarity">
    <text evidence="2">Belongs to the TonB family.</text>
</comment>
<dbReference type="InterPro" id="IPR003538">
    <property type="entry name" value="TonB"/>
</dbReference>
<sequence>MKTRIQSFLAVFTLLIAINICANNKVNSSDTNNLLFENDSIYETVDKVPVYKKSRGNIQKYLAKQLKYPVDALAKEIEGKVLVSFVVTKDGELANVELVKGLYESIDKEALRVIHSLDKWKPGVVNGEVVHTKVTLPVHFYISDESRLIAQQIKPFYLNDRAPLFVIDKKKVTGVTTLEYFNIKSIRVIKGSKAVELYGDEAQNGVLVVETKKGTEPIYRRY</sequence>
<organism evidence="12 13">
    <name type="scientific">Plebeiibacterium marinum</name>
    <dbReference type="NCBI Taxonomy" id="2992111"/>
    <lineage>
        <taxon>Bacteria</taxon>
        <taxon>Pseudomonadati</taxon>
        <taxon>Bacteroidota</taxon>
        <taxon>Bacteroidia</taxon>
        <taxon>Marinilabiliales</taxon>
        <taxon>Marinilabiliaceae</taxon>
        <taxon>Plebeiibacterium</taxon>
    </lineage>
</organism>
<evidence type="ECO:0000313" key="13">
    <source>
        <dbReference type="Proteomes" id="UP001207408"/>
    </source>
</evidence>
<evidence type="ECO:0000256" key="8">
    <source>
        <dbReference type="ARBA" id="ARBA00022989"/>
    </source>
</evidence>
<comment type="caution">
    <text evidence="12">The sequence shown here is derived from an EMBL/GenBank/DDBJ whole genome shotgun (WGS) entry which is preliminary data.</text>
</comment>
<dbReference type="EMBL" id="JAPDPI010000006">
    <property type="protein sequence ID" value="MCW3804917.1"/>
    <property type="molecule type" value="Genomic_DNA"/>
</dbReference>
<dbReference type="Pfam" id="PF03544">
    <property type="entry name" value="TonB_C"/>
    <property type="match status" value="1"/>
</dbReference>
<accession>A0AAE3MD98</accession>
<dbReference type="SUPFAM" id="SSF56935">
    <property type="entry name" value="Porins"/>
    <property type="match status" value="1"/>
</dbReference>
<keyword evidence="9" id="KW-0472">Membrane</keyword>
<dbReference type="GO" id="GO:0015891">
    <property type="term" value="P:siderophore transport"/>
    <property type="evidence" value="ECO:0007669"/>
    <property type="project" value="InterPro"/>
</dbReference>
<dbReference type="Gene3D" id="2.170.130.10">
    <property type="entry name" value="TonB-dependent receptor, plug domain"/>
    <property type="match status" value="1"/>
</dbReference>
<evidence type="ECO:0000313" key="12">
    <source>
        <dbReference type="EMBL" id="MCW3804917.1"/>
    </source>
</evidence>
<keyword evidence="13" id="KW-1185">Reference proteome</keyword>